<dbReference type="EMBL" id="QJSX01000002">
    <property type="protein sequence ID" value="PYE55690.1"/>
    <property type="molecule type" value="Genomic_DNA"/>
</dbReference>
<dbReference type="Proteomes" id="UP000248326">
    <property type="component" value="Unassembled WGS sequence"/>
</dbReference>
<dbReference type="PANTHER" id="PTHR37804:SF1">
    <property type="entry name" value="CDAA REGULATORY PROTEIN CDAR"/>
    <property type="match status" value="1"/>
</dbReference>
<dbReference type="Gene3D" id="2.170.120.30">
    <property type="match status" value="1"/>
</dbReference>
<organism evidence="1 2">
    <name type="scientific">Deinococcus yavapaiensis KR-236</name>
    <dbReference type="NCBI Taxonomy" id="694435"/>
    <lineage>
        <taxon>Bacteria</taxon>
        <taxon>Thermotogati</taxon>
        <taxon>Deinococcota</taxon>
        <taxon>Deinococci</taxon>
        <taxon>Deinococcales</taxon>
        <taxon>Deinococcaceae</taxon>
        <taxon>Deinococcus</taxon>
    </lineage>
</organism>
<dbReference type="InterPro" id="IPR012505">
    <property type="entry name" value="YbbR"/>
</dbReference>
<comment type="caution">
    <text evidence="1">The sequence shown here is derived from an EMBL/GenBank/DDBJ whole genome shotgun (WGS) entry which is preliminary data.</text>
</comment>
<dbReference type="Pfam" id="PF07949">
    <property type="entry name" value="YbbR"/>
    <property type="match status" value="1"/>
</dbReference>
<dbReference type="Gene3D" id="2.170.120.40">
    <property type="entry name" value="YbbR-like domain"/>
    <property type="match status" value="1"/>
</dbReference>
<keyword evidence="2" id="KW-1185">Reference proteome</keyword>
<dbReference type="PANTHER" id="PTHR37804">
    <property type="entry name" value="CDAA REGULATORY PROTEIN CDAR"/>
    <property type="match status" value="1"/>
</dbReference>
<dbReference type="AlphaFoldDB" id="A0A318S981"/>
<evidence type="ECO:0000313" key="2">
    <source>
        <dbReference type="Proteomes" id="UP000248326"/>
    </source>
</evidence>
<dbReference type="InterPro" id="IPR053154">
    <property type="entry name" value="c-di-AMP_regulator"/>
</dbReference>
<name>A0A318S981_9DEIO</name>
<evidence type="ECO:0000313" key="1">
    <source>
        <dbReference type="EMBL" id="PYE55690.1"/>
    </source>
</evidence>
<reference evidence="1 2" key="1">
    <citation type="submission" date="2018-06" db="EMBL/GenBank/DDBJ databases">
        <title>Genomic Encyclopedia of Type Strains, Phase IV (KMG-IV): sequencing the most valuable type-strain genomes for metagenomic binning, comparative biology and taxonomic classification.</title>
        <authorList>
            <person name="Goeker M."/>
        </authorList>
    </citation>
    <scope>NUCLEOTIDE SEQUENCE [LARGE SCALE GENOMIC DNA]</scope>
    <source>
        <strain evidence="1 2">DSM 18048</strain>
    </source>
</reference>
<gene>
    <name evidence="1" type="ORF">DES52_10253</name>
</gene>
<sequence>MKQPRSWLAYATRRTLHNLPQKLAALGVAVALWFGATADRREIVERSFTTQLQIVDDTPTTLGSERRSVTVPSRTVRVTLSGPNSTLRNLDPTAIDSTINVTNAGEGDFQATIRVRAPDDLRVVRFSPTVASGFIDTTITRTLPVRLSVTTPPDRALPTYGVTPNAVQVTGPQRVAESVANVYTVPLSLARGTTIEARLVALDASGRPITNLRLNPATVSVTRTDESDLPIKTLSVTLADSPREFEVVSAEVDPPSVRVLADDATLARLTRVVARVQYREGQYTTRANLALPTGARSLDMVTVTLDVRRRGANP</sequence>
<proteinExistence type="predicted"/>
<accession>A0A318S981</accession>
<protein>
    <submittedName>
        <fullName evidence="1">YbbR domain-containing protein</fullName>
    </submittedName>
</protein>
<dbReference type="RefSeq" id="WP_110885254.1">
    <property type="nucleotide sequence ID" value="NZ_QJSX01000002.1"/>
</dbReference>
<dbReference type="OrthoDB" id="73708at2"/>